<dbReference type="EMBL" id="LXPE01000002">
    <property type="protein sequence ID" value="OBA28898.1"/>
    <property type="molecule type" value="Genomic_DNA"/>
</dbReference>
<protein>
    <recommendedName>
        <fullName evidence="2">RRN7-type domain-containing protein</fullName>
    </recommendedName>
</protein>
<sequence length="354" mass="41097">MLSSITENKNEKKNRNGNQLSSISSQISISTPQFFNSQSQSQTQRRTYRRGPVCGVQNCPSTLYFSLNGHRTCQYGHVMSNDFEFDDDAVPASASGGSGPAAMGTIRRLKLGLDSRGNFTSNEAVKRGYAKVMANRKKEREILYGEEGKELYCNICQSLLEWQVCKMSEILELDELEAKIYENIVFEIWSKYLEAMMNFDEIDIEKESMANKDAQLNLLKLDLLSLLCIHYLALTMVMKLDIFTVDLVRMIESFELPHLNCLKLFPFDNQLRKLPSYFIKRISGKQIFPDNNVLAFYRRLTFMTYAIRFKENFEEGVNLRFDVEFPWRQFIKKNLAYLHLDNDDRLENLIISFV</sequence>
<reference evidence="4" key="1">
    <citation type="journal article" date="2016" name="Proc. Natl. Acad. Sci. U.S.A.">
        <title>Comparative genomics of biotechnologically important yeasts.</title>
        <authorList>
            <person name="Riley R."/>
            <person name="Haridas S."/>
            <person name="Wolfe K.H."/>
            <person name="Lopes M.R."/>
            <person name="Hittinger C.T."/>
            <person name="Goeker M."/>
            <person name="Salamov A.A."/>
            <person name="Wisecaver J.H."/>
            <person name="Long T.M."/>
            <person name="Calvey C.H."/>
            <person name="Aerts A.L."/>
            <person name="Barry K.W."/>
            <person name="Choi C."/>
            <person name="Clum A."/>
            <person name="Coughlan A.Y."/>
            <person name="Deshpande S."/>
            <person name="Douglass A.P."/>
            <person name="Hanson S.J."/>
            <person name="Klenk H.-P."/>
            <person name="LaButti K.M."/>
            <person name="Lapidus A."/>
            <person name="Lindquist E.A."/>
            <person name="Lipzen A.M."/>
            <person name="Meier-Kolthoff J.P."/>
            <person name="Ohm R.A."/>
            <person name="Otillar R.P."/>
            <person name="Pangilinan J.L."/>
            <person name="Peng Y."/>
            <person name="Rokas A."/>
            <person name="Rosa C.A."/>
            <person name="Scheuner C."/>
            <person name="Sibirny A.A."/>
            <person name="Slot J.C."/>
            <person name="Stielow J.B."/>
            <person name="Sun H."/>
            <person name="Kurtzman C.P."/>
            <person name="Blackwell M."/>
            <person name="Grigoriev I.V."/>
            <person name="Jeffries T.W."/>
        </authorList>
    </citation>
    <scope>NUCLEOTIDE SEQUENCE [LARGE SCALE GENOMIC DNA]</scope>
    <source>
        <strain evidence="4">NRRL Y-1626</strain>
    </source>
</reference>
<dbReference type="Proteomes" id="UP000092321">
    <property type="component" value="Unassembled WGS sequence"/>
</dbReference>
<feature type="non-terminal residue" evidence="3">
    <location>
        <position position="354"/>
    </location>
</feature>
<keyword evidence="4" id="KW-1185">Reference proteome</keyword>
<evidence type="ECO:0000313" key="3">
    <source>
        <dbReference type="EMBL" id="OBA28898.1"/>
    </source>
</evidence>
<gene>
    <name evidence="3" type="ORF">HANVADRAFT_5180</name>
</gene>
<accession>A0A1B7TJM1</accession>
<name>A0A1B7TJM1_9ASCO</name>
<dbReference type="Pfam" id="PF11781">
    <property type="entry name" value="Zn_ribbon_RRN7"/>
    <property type="match status" value="1"/>
</dbReference>
<dbReference type="AlphaFoldDB" id="A0A1B7TJM1"/>
<dbReference type="InterPro" id="IPR021752">
    <property type="entry name" value="TF_Rrn7_Zf"/>
</dbReference>
<evidence type="ECO:0000259" key="2">
    <source>
        <dbReference type="Pfam" id="PF11781"/>
    </source>
</evidence>
<evidence type="ECO:0000256" key="1">
    <source>
        <dbReference type="SAM" id="MobiDB-lite"/>
    </source>
</evidence>
<organism evidence="3 4">
    <name type="scientific">Hanseniaspora valbyensis NRRL Y-1626</name>
    <dbReference type="NCBI Taxonomy" id="766949"/>
    <lineage>
        <taxon>Eukaryota</taxon>
        <taxon>Fungi</taxon>
        <taxon>Dikarya</taxon>
        <taxon>Ascomycota</taxon>
        <taxon>Saccharomycotina</taxon>
        <taxon>Saccharomycetes</taxon>
        <taxon>Saccharomycodales</taxon>
        <taxon>Saccharomycodaceae</taxon>
        <taxon>Hanseniaspora</taxon>
    </lineage>
</organism>
<proteinExistence type="predicted"/>
<evidence type="ECO:0000313" key="4">
    <source>
        <dbReference type="Proteomes" id="UP000092321"/>
    </source>
</evidence>
<comment type="caution">
    <text evidence="3">The sequence shown here is derived from an EMBL/GenBank/DDBJ whole genome shotgun (WGS) entry which is preliminary data.</text>
</comment>
<feature type="domain" description="RRN7-type" evidence="2">
    <location>
        <begin position="49"/>
        <end position="79"/>
    </location>
</feature>
<feature type="region of interest" description="Disordered" evidence="1">
    <location>
        <begin position="1"/>
        <end position="22"/>
    </location>
</feature>
<dbReference type="OrthoDB" id="3971841at2759"/>